<evidence type="ECO:0000259" key="6">
    <source>
        <dbReference type="PROSITE" id="PS50808"/>
    </source>
</evidence>
<evidence type="ECO:0000256" key="3">
    <source>
        <dbReference type="ARBA" id="ARBA00022833"/>
    </source>
</evidence>
<dbReference type="PANTHER" id="PTHR46169:SF29">
    <property type="entry name" value="DNA REPLICATION-RELATED ELEMENT FACTOR, ISOFORM A"/>
    <property type="match status" value="1"/>
</dbReference>
<proteinExistence type="predicted"/>
<feature type="compositionally biased region" description="Low complexity" evidence="5">
    <location>
        <begin position="20"/>
        <end position="42"/>
    </location>
</feature>
<keyword evidence="1" id="KW-0479">Metal-binding</keyword>
<evidence type="ECO:0000313" key="8">
    <source>
        <dbReference type="Proteomes" id="UP000054558"/>
    </source>
</evidence>
<evidence type="ECO:0000256" key="2">
    <source>
        <dbReference type="ARBA" id="ARBA00022771"/>
    </source>
</evidence>
<keyword evidence="3" id="KW-0862">Zinc</keyword>
<dbReference type="GO" id="GO:0005634">
    <property type="term" value="C:nucleus"/>
    <property type="evidence" value="ECO:0000318"/>
    <property type="project" value="GO_Central"/>
</dbReference>
<dbReference type="InterPro" id="IPR012337">
    <property type="entry name" value="RNaseH-like_sf"/>
</dbReference>
<dbReference type="PANTHER" id="PTHR46169">
    <property type="entry name" value="DNA REPLICATION-RELATED ELEMENT FACTOR, ISOFORM A"/>
    <property type="match status" value="1"/>
</dbReference>
<dbReference type="OrthoDB" id="1937290at2759"/>
<feature type="domain" description="BED-type" evidence="6">
    <location>
        <begin position="69"/>
        <end position="125"/>
    </location>
</feature>
<evidence type="ECO:0000313" key="7">
    <source>
        <dbReference type="EMBL" id="GAQ83561.1"/>
    </source>
</evidence>
<dbReference type="SUPFAM" id="SSF53098">
    <property type="entry name" value="Ribonuclease H-like"/>
    <property type="match status" value="1"/>
</dbReference>
<protein>
    <recommendedName>
        <fullName evidence="6">BED-type domain-containing protein</fullName>
    </recommendedName>
</protein>
<accession>A0A1Y1I301</accession>
<dbReference type="STRING" id="105231.A0A1Y1I301"/>
<dbReference type="OMA" id="NPHYRSF"/>
<name>A0A1Y1I301_KLENI</name>
<dbReference type="EMBL" id="DF237102">
    <property type="protein sequence ID" value="GAQ83561.1"/>
    <property type="molecule type" value="Genomic_DNA"/>
</dbReference>
<gene>
    <name evidence="7" type="ORF">KFL_001530040</name>
</gene>
<dbReference type="GO" id="GO:0003677">
    <property type="term" value="F:DNA binding"/>
    <property type="evidence" value="ECO:0007669"/>
    <property type="project" value="InterPro"/>
</dbReference>
<feature type="region of interest" description="Disordered" evidence="5">
    <location>
        <begin position="1"/>
        <end position="54"/>
    </location>
</feature>
<dbReference type="GO" id="GO:0008270">
    <property type="term" value="F:zinc ion binding"/>
    <property type="evidence" value="ECO:0007669"/>
    <property type="project" value="UniProtKB-KW"/>
</dbReference>
<dbReference type="PROSITE" id="PS50808">
    <property type="entry name" value="ZF_BED"/>
    <property type="match status" value="1"/>
</dbReference>
<keyword evidence="2 4" id="KW-0863">Zinc-finger</keyword>
<dbReference type="InterPro" id="IPR052717">
    <property type="entry name" value="Vacuolar_transposase_reg"/>
</dbReference>
<evidence type="ECO:0000256" key="5">
    <source>
        <dbReference type="SAM" id="MobiDB-lite"/>
    </source>
</evidence>
<dbReference type="InterPro" id="IPR003656">
    <property type="entry name" value="Znf_BED"/>
</dbReference>
<keyword evidence="8" id="KW-1185">Reference proteome</keyword>
<evidence type="ECO:0000256" key="1">
    <source>
        <dbReference type="ARBA" id="ARBA00022723"/>
    </source>
</evidence>
<evidence type="ECO:0000256" key="4">
    <source>
        <dbReference type="PROSITE-ProRule" id="PRU00027"/>
    </source>
</evidence>
<reference evidence="7 8" key="1">
    <citation type="journal article" date="2014" name="Nat. Commun.">
        <title>Klebsormidium flaccidum genome reveals primary factors for plant terrestrial adaptation.</title>
        <authorList>
            <person name="Hori K."/>
            <person name="Maruyama F."/>
            <person name="Fujisawa T."/>
            <person name="Togashi T."/>
            <person name="Yamamoto N."/>
            <person name="Seo M."/>
            <person name="Sato S."/>
            <person name="Yamada T."/>
            <person name="Mori H."/>
            <person name="Tajima N."/>
            <person name="Moriyama T."/>
            <person name="Ikeuchi M."/>
            <person name="Watanabe M."/>
            <person name="Wada H."/>
            <person name="Kobayashi K."/>
            <person name="Saito M."/>
            <person name="Masuda T."/>
            <person name="Sasaki-Sekimoto Y."/>
            <person name="Mashiguchi K."/>
            <person name="Awai K."/>
            <person name="Shimojima M."/>
            <person name="Masuda S."/>
            <person name="Iwai M."/>
            <person name="Nobusawa T."/>
            <person name="Narise T."/>
            <person name="Kondo S."/>
            <person name="Saito H."/>
            <person name="Sato R."/>
            <person name="Murakawa M."/>
            <person name="Ihara Y."/>
            <person name="Oshima-Yamada Y."/>
            <person name="Ohtaka K."/>
            <person name="Satoh M."/>
            <person name="Sonobe K."/>
            <person name="Ishii M."/>
            <person name="Ohtani R."/>
            <person name="Kanamori-Sato M."/>
            <person name="Honoki R."/>
            <person name="Miyazaki D."/>
            <person name="Mochizuki H."/>
            <person name="Umetsu J."/>
            <person name="Higashi K."/>
            <person name="Shibata D."/>
            <person name="Kamiya Y."/>
            <person name="Sato N."/>
            <person name="Nakamura Y."/>
            <person name="Tabata S."/>
            <person name="Ida S."/>
            <person name="Kurokawa K."/>
            <person name="Ohta H."/>
        </authorList>
    </citation>
    <scope>NUCLEOTIDE SEQUENCE [LARGE SCALE GENOMIC DNA]</scope>
    <source>
        <strain evidence="7 8">NIES-2285</strain>
    </source>
</reference>
<organism evidence="7 8">
    <name type="scientific">Klebsormidium nitens</name>
    <name type="common">Green alga</name>
    <name type="synonym">Ulothrix nitens</name>
    <dbReference type="NCBI Taxonomy" id="105231"/>
    <lineage>
        <taxon>Eukaryota</taxon>
        <taxon>Viridiplantae</taxon>
        <taxon>Streptophyta</taxon>
        <taxon>Klebsormidiophyceae</taxon>
        <taxon>Klebsormidiales</taxon>
        <taxon>Klebsormidiaceae</taxon>
        <taxon>Klebsormidium</taxon>
    </lineage>
</organism>
<dbReference type="Proteomes" id="UP000054558">
    <property type="component" value="Unassembled WGS sequence"/>
</dbReference>
<sequence>MSTPGVNPVMQGAVNGTGQATSPGSAAGSNASGGSSGVTSSTQLPNHQPQQSQITSFAVPVVGVQKRGRPQNEIWSHYTKLQGGRETADKRHWVKCTYCATEFKSRVEDAVKHIARACKSAPDDVKLNQLAILAAKVPASEKDYVLEGKRPKADAPASLKQKQISYHVDTASVLPQQKKIYDHKLLMLFVMRNIPFMVASDPYFLDFVRALRPNYAPAGDYTLRHSTLLEEAARVELAVRKKVESQGHVTLTLDGWTDAWKRSIYAFVGSFPDRVSHLFGTEDFSDEKHTSENIASRVRIWLEKYGYKNFICLLTDNPNVMKKLRRIIVELPEAKHMLELPCGMHGFSHFIGSSLGHEFAAPVVADAQRVVTYIKASHRPLALLSAIATEQKVTTGLHSSNKTRFTSVHDCLQSVLDNERPLQAVVARHPEAFAAPRRGAADPKAIIQSRGFWSKLETLCTVMQPFSEVVMAVQSRTATLADIFRYGIYLGQKVKKVYDDTSVDLAYREHLVRAFNKRWADMDKPEYHLALFLHPHYRAAANARSKFSEICRTAGKIWKNYGHGREAVLKLTAEMQQYKAGRPPFDLQASVVDF</sequence>
<dbReference type="AlphaFoldDB" id="A0A1Y1I301"/>
<dbReference type="GO" id="GO:0006357">
    <property type="term" value="P:regulation of transcription by RNA polymerase II"/>
    <property type="evidence" value="ECO:0000318"/>
    <property type="project" value="GO_Central"/>
</dbReference>
<feature type="compositionally biased region" description="Polar residues" evidence="5">
    <location>
        <begin position="43"/>
        <end position="54"/>
    </location>
</feature>